<gene>
    <name evidence="7" type="ORF">BSTOLATCC_MIC48102</name>
</gene>
<name>A0AAU9JXI6_9CILI</name>
<dbReference type="AlphaFoldDB" id="A0AAU9JXI6"/>
<dbReference type="GO" id="GO:0008270">
    <property type="term" value="F:zinc ion binding"/>
    <property type="evidence" value="ECO:0007669"/>
    <property type="project" value="UniProtKB-KW"/>
</dbReference>
<dbReference type="Pfam" id="PF02148">
    <property type="entry name" value="zf-UBP"/>
    <property type="match status" value="2"/>
</dbReference>
<proteinExistence type="predicted"/>
<keyword evidence="2" id="KW-0520">NAD</keyword>
<organism evidence="7 8">
    <name type="scientific">Blepharisma stoltei</name>
    <dbReference type="NCBI Taxonomy" id="1481888"/>
    <lineage>
        <taxon>Eukaryota</taxon>
        <taxon>Sar</taxon>
        <taxon>Alveolata</taxon>
        <taxon>Ciliophora</taxon>
        <taxon>Postciliodesmatophora</taxon>
        <taxon>Heterotrichea</taxon>
        <taxon>Heterotrichida</taxon>
        <taxon>Blepharismidae</taxon>
        <taxon>Blepharisma</taxon>
    </lineage>
</organism>
<keyword evidence="1" id="KW-0808">Transferase</keyword>
<dbReference type="PANTHER" id="PTHR47665">
    <property type="entry name" value="HISTONE DEACETYLASE-LIKE PROTEIN"/>
    <property type="match status" value="1"/>
</dbReference>
<dbReference type="Proteomes" id="UP001162131">
    <property type="component" value="Unassembled WGS sequence"/>
</dbReference>
<dbReference type="SUPFAM" id="SSF57850">
    <property type="entry name" value="RING/U-box"/>
    <property type="match status" value="2"/>
</dbReference>
<dbReference type="SMART" id="SM00290">
    <property type="entry name" value="ZnF_UBP"/>
    <property type="match status" value="2"/>
</dbReference>
<dbReference type="SUPFAM" id="SSF52467">
    <property type="entry name" value="DHS-like NAD/FAD-binding domain"/>
    <property type="match status" value="1"/>
</dbReference>
<feature type="binding site" evidence="3">
    <location>
        <position position="423"/>
    </location>
    <ligand>
        <name>Zn(2+)</name>
        <dbReference type="ChEBI" id="CHEBI:29105"/>
    </ligand>
</feature>
<dbReference type="InterPro" id="IPR003000">
    <property type="entry name" value="Sirtuin"/>
</dbReference>
<accession>A0AAU9JXI6</accession>
<feature type="domain" description="UBP-type" evidence="5">
    <location>
        <begin position="19"/>
        <end position="120"/>
    </location>
</feature>
<keyword evidence="8" id="KW-1185">Reference proteome</keyword>
<dbReference type="PROSITE" id="PS50305">
    <property type="entry name" value="SIRTUIN"/>
    <property type="match status" value="1"/>
</dbReference>
<evidence type="ECO:0008006" key="9">
    <source>
        <dbReference type="Google" id="ProtNLM"/>
    </source>
</evidence>
<dbReference type="PROSITE" id="PS50271">
    <property type="entry name" value="ZF_UBP"/>
    <property type="match status" value="2"/>
</dbReference>
<keyword evidence="3" id="KW-0479">Metal-binding</keyword>
<keyword evidence="4" id="KW-0863">Zinc-finger</keyword>
<evidence type="ECO:0000256" key="1">
    <source>
        <dbReference type="ARBA" id="ARBA00022679"/>
    </source>
</evidence>
<dbReference type="InterPro" id="IPR001607">
    <property type="entry name" value="Znf_UBP"/>
</dbReference>
<evidence type="ECO:0000313" key="8">
    <source>
        <dbReference type="Proteomes" id="UP001162131"/>
    </source>
</evidence>
<feature type="domain" description="Deacetylase sirtuin-type" evidence="6">
    <location>
        <begin position="294"/>
        <end position="547"/>
    </location>
</feature>
<dbReference type="InterPro" id="IPR026590">
    <property type="entry name" value="Ssirtuin_cat_dom"/>
</dbReference>
<sequence length="671" mass="76260">MSSDQPQEFLGSFGVVPKEDCPHISRHVKIDMDVYARISRKSPCHLCSNTNENWLCLECLFIGCSRYINSHMSLHNNEESHPIAFSFTDCSFWCYDCDSYITSPLLISIVEAFQNQDTRFVQVQTRSQPMDIDQPRLEPGDGIRVDELEKELAAARNARQFGGMYAVSPKYDCPHILPEYFDSSLEAIKHIEITDPCGDCQYIGENWVCLKCGVVKCSRYIKEHMLMHALETAHCLSLSFSDLSFWCYQCESYIASDELNDAYNVCAEKKFGKVNTNTSAHRTEEEKKEYFDSPEELERKIDILAQWIRESSHFMAFTGAGVSTSSGIPDYRSGYGTVLQTGPGAWERKAHNGKKPEKPTKRVAMEKAIPTLTHMSFVKLMQEGVLKYVASQNTDGMHRKSGIPPENLGELHGNTNLEVCNRCHKEYMRDYGVRSNPFVNQHETGQKCDDPYCGGDLLDTIINFGENLNQNILEKAFQMASISDLCLAMGSSLRVTPAANIPELVGKQGRLVIVNLQKTPLDRKAQLVIHAMCDTVMEKLMERLGLEIPQFRLVRRVKISKLSEAEPGHSTVKECMHFQGIDSNEDPYSLFPKIEVRSGFNQVVLTKDPMKLYAKHFNQVLELKLHFQGHYGETPLEIIIDPTQMEVNSHKVFIMVFNPYEGEWEQLSNLS</sequence>
<evidence type="ECO:0000256" key="4">
    <source>
        <dbReference type="PROSITE-ProRule" id="PRU00502"/>
    </source>
</evidence>
<dbReference type="GO" id="GO:0016740">
    <property type="term" value="F:transferase activity"/>
    <property type="evidence" value="ECO:0007669"/>
    <property type="project" value="UniProtKB-KW"/>
</dbReference>
<protein>
    <recommendedName>
        <fullName evidence="9">Histone deacetylase 6</fullName>
    </recommendedName>
</protein>
<dbReference type="EMBL" id="CAJZBQ010000047">
    <property type="protein sequence ID" value="CAG9329276.1"/>
    <property type="molecule type" value="Genomic_DNA"/>
</dbReference>
<dbReference type="Gene3D" id="2.20.28.200">
    <property type="match status" value="1"/>
</dbReference>
<feature type="binding site" evidence="3">
    <location>
        <position position="448"/>
    </location>
    <ligand>
        <name>Zn(2+)</name>
        <dbReference type="ChEBI" id="CHEBI:29105"/>
    </ligand>
</feature>
<evidence type="ECO:0000259" key="6">
    <source>
        <dbReference type="PROSITE" id="PS50305"/>
    </source>
</evidence>
<dbReference type="Gene3D" id="3.40.50.1220">
    <property type="entry name" value="TPP-binding domain"/>
    <property type="match status" value="1"/>
</dbReference>
<comment type="caution">
    <text evidence="7">The sequence shown here is derived from an EMBL/GenBank/DDBJ whole genome shotgun (WGS) entry which is preliminary data.</text>
</comment>
<feature type="binding site" evidence="3">
    <location>
        <position position="420"/>
    </location>
    <ligand>
        <name>Zn(2+)</name>
        <dbReference type="ChEBI" id="CHEBI:29105"/>
    </ligand>
</feature>
<feature type="active site" description="Proton acceptor" evidence="3">
    <location>
        <position position="412"/>
    </location>
</feature>
<dbReference type="Pfam" id="PF02146">
    <property type="entry name" value="SIR2"/>
    <property type="match status" value="1"/>
</dbReference>
<evidence type="ECO:0000313" key="7">
    <source>
        <dbReference type="EMBL" id="CAG9329276.1"/>
    </source>
</evidence>
<dbReference type="InterPro" id="IPR013083">
    <property type="entry name" value="Znf_RING/FYVE/PHD"/>
</dbReference>
<evidence type="ECO:0000256" key="3">
    <source>
        <dbReference type="PROSITE-ProRule" id="PRU00236"/>
    </source>
</evidence>
<reference evidence="7" key="1">
    <citation type="submission" date="2021-09" db="EMBL/GenBank/DDBJ databases">
        <authorList>
            <consortium name="AG Swart"/>
            <person name="Singh M."/>
            <person name="Singh A."/>
            <person name="Seah K."/>
            <person name="Emmerich C."/>
        </authorList>
    </citation>
    <scope>NUCLEOTIDE SEQUENCE</scope>
    <source>
        <strain evidence="7">ATCC30299</strain>
    </source>
</reference>
<keyword evidence="3" id="KW-0862">Zinc</keyword>
<evidence type="ECO:0000256" key="2">
    <source>
        <dbReference type="ARBA" id="ARBA00023027"/>
    </source>
</evidence>
<feature type="binding site" evidence="3">
    <location>
        <position position="453"/>
    </location>
    <ligand>
        <name>Zn(2+)</name>
        <dbReference type="ChEBI" id="CHEBI:29105"/>
    </ligand>
</feature>
<dbReference type="GO" id="GO:0070403">
    <property type="term" value="F:NAD+ binding"/>
    <property type="evidence" value="ECO:0007669"/>
    <property type="project" value="InterPro"/>
</dbReference>
<evidence type="ECO:0000259" key="5">
    <source>
        <dbReference type="PROSITE" id="PS50271"/>
    </source>
</evidence>
<dbReference type="PANTHER" id="PTHR47665:SF1">
    <property type="entry name" value="HISTONE DEACETYLASE-LIKE PROTEIN"/>
    <property type="match status" value="1"/>
</dbReference>
<dbReference type="Gene3D" id="3.30.40.10">
    <property type="entry name" value="Zinc/RING finger domain, C3HC4 (zinc finger)"/>
    <property type="match status" value="2"/>
</dbReference>
<dbReference type="InterPro" id="IPR029035">
    <property type="entry name" value="DHS-like_NAD/FAD-binding_dom"/>
</dbReference>
<feature type="domain" description="UBP-type" evidence="5">
    <location>
        <begin position="176"/>
        <end position="273"/>
    </location>
</feature>